<evidence type="ECO:0000256" key="2">
    <source>
        <dbReference type="ARBA" id="ARBA00007466"/>
    </source>
</evidence>
<evidence type="ECO:0000256" key="7">
    <source>
        <dbReference type="SAM" id="MobiDB-lite"/>
    </source>
</evidence>
<dbReference type="Proteomes" id="UP000694871">
    <property type="component" value="Unplaced"/>
</dbReference>
<protein>
    <submittedName>
        <fullName evidence="9">Nucleolar protein 14</fullName>
    </submittedName>
</protein>
<feature type="region of interest" description="Disordered" evidence="7">
    <location>
        <begin position="45"/>
        <end position="66"/>
    </location>
</feature>
<accession>A0ABM1KQZ7</accession>
<evidence type="ECO:0000256" key="6">
    <source>
        <dbReference type="ARBA" id="ARBA00024695"/>
    </source>
</evidence>
<organism evidence="8 9">
    <name type="scientific">Gekko japonicus</name>
    <name type="common">Schlegel's Japanese gecko</name>
    <dbReference type="NCBI Taxonomy" id="146911"/>
    <lineage>
        <taxon>Eukaryota</taxon>
        <taxon>Metazoa</taxon>
        <taxon>Chordata</taxon>
        <taxon>Craniata</taxon>
        <taxon>Vertebrata</taxon>
        <taxon>Euteleostomi</taxon>
        <taxon>Lepidosauria</taxon>
        <taxon>Squamata</taxon>
        <taxon>Bifurcata</taxon>
        <taxon>Gekkota</taxon>
        <taxon>Gekkonidae</taxon>
        <taxon>Gekkoninae</taxon>
        <taxon>Gekko</taxon>
    </lineage>
</organism>
<sequence length="862" mass="97986">MGKPARGKKSGPGAFGRGPGPAAGSVRGNPFEVKVNKQKFRILGRKTKHDVGLPGVSRSKAHRKRTQTLLKEYKEKDKSSVFKDKRIGEYDTKISPEEKMMKRFALEQQKSHEKKSIYNLNEEEDLTHYGQSLADIEKLNDVLGSDSDSEETGMLSAELTAAHFGGGGGLLRKKALLGQENEKDEKCKSRKELIEELIAKSKQEKRERQAQRENTLELTEKLDNDWKEIQAFLSHKGSKSETKHKVEEKVKPDEYDMIVRELGFEMKAQPCGRMKTEEELAKEEQERLLQLEAERLRRMHGEDDIDTKKKPKHISADDLADGFILDKDDRRLLSYNDGRLNIEDDKDEDVEESVGRTEDDSEEEEEESEEGSGSDADAVDSHSDLESDDGSVEKASAGEEREKINEGSENKSPSKDQNAKKKAAGLELPYTLAAPGSYEQLKALLLGRPVEEQLLVIEKIKKSNHPSFAVANKAKLEKLFGFLLEYIVELTAREPPELKTIDKLVLVLYDLCQMFPEAASNHVKLVLQDAAHDMEEILETRGRAPFPGLDMLIYLKIVAILFPTSDYWHPVVTPSMVYMSQLLTKCPVTTLQDVVKGLFVCCLFLQYVSVSQRFIPELVNFLLRILHTAVPSRGVQGLSLMHPFRSLDKNCSLLVISETADTKTWQKQNLPLRTVIGSKENSRTEVNHLRLSCIDMCLNLVKRCAVLYGSLPSFQEVMKPIQLLLSQHVPVSAYPAQLQEFHNSILSQLETQGPPYHPLVCEKSDSIPLEFSFAPRLLRNLEFGRKQGSNEKEQERKRLIHRHKRELKGAVREIRRDNQFLARMQLAEITERDSERKRKVKQLFGSLAEQEGNWKAMKKKKF</sequence>
<evidence type="ECO:0000256" key="3">
    <source>
        <dbReference type="ARBA" id="ARBA00022517"/>
    </source>
</evidence>
<keyword evidence="5" id="KW-0539">Nucleus</keyword>
<comment type="function">
    <text evidence="6">Involved in nucleolar processing of pre-18S ribosomal RNA. Has a role in the nuclear export of 40S pre-ribosomal subunit to the cytoplasm.</text>
</comment>
<keyword evidence="4" id="KW-0698">rRNA processing</keyword>
<reference evidence="9" key="1">
    <citation type="submission" date="2025-08" db="UniProtKB">
        <authorList>
            <consortium name="RefSeq"/>
        </authorList>
    </citation>
    <scope>IDENTIFICATION</scope>
</reference>
<gene>
    <name evidence="9" type="primary">NOP14</name>
</gene>
<evidence type="ECO:0000313" key="9">
    <source>
        <dbReference type="RefSeq" id="XP_015276134.1"/>
    </source>
</evidence>
<proteinExistence type="inferred from homology"/>
<comment type="subcellular location">
    <subcellularLocation>
        <location evidence="1">Nucleus</location>
        <location evidence="1">Nucleolus</location>
    </subcellularLocation>
</comment>
<keyword evidence="8" id="KW-1185">Reference proteome</keyword>
<dbReference type="GeneID" id="107118343"/>
<keyword evidence="3" id="KW-0690">Ribosome biogenesis</keyword>
<dbReference type="PANTHER" id="PTHR23183:SF0">
    <property type="entry name" value="NUCLEOLAR PROTEIN 14"/>
    <property type="match status" value="1"/>
</dbReference>
<dbReference type="InterPro" id="IPR007276">
    <property type="entry name" value="Nop14"/>
</dbReference>
<feature type="compositionally biased region" description="Basic and acidic residues" evidence="7">
    <location>
        <begin position="292"/>
        <end position="308"/>
    </location>
</feature>
<evidence type="ECO:0000256" key="5">
    <source>
        <dbReference type="ARBA" id="ARBA00023242"/>
    </source>
</evidence>
<dbReference type="RefSeq" id="XP_015276134.1">
    <property type="nucleotide sequence ID" value="XM_015420648.1"/>
</dbReference>
<dbReference type="Pfam" id="PF04147">
    <property type="entry name" value="Nop14"/>
    <property type="match status" value="1"/>
</dbReference>
<evidence type="ECO:0000313" key="8">
    <source>
        <dbReference type="Proteomes" id="UP000694871"/>
    </source>
</evidence>
<evidence type="ECO:0000256" key="4">
    <source>
        <dbReference type="ARBA" id="ARBA00022552"/>
    </source>
</evidence>
<dbReference type="PANTHER" id="PTHR23183">
    <property type="entry name" value="NOP14"/>
    <property type="match status" value="1"/>
</dbReference>
<feature type="compositionally biased region" description="Basic and acidic residues" evidence="7">
    <location>
        <begin position="396"/>
        <end position="419"/>
    </location>
</feature>
<comment type="similarity">
    <text evidence="2">Belongs to the NOP14 family.</text>
</comment>
<evidence type="ECO:0000256" key="1">
    <source>
        <dbReference type="ARBA" id="ARBA00004604"/>
    </source>
</evidence>
<name>A0ABM1KQZ7_GEKJA</name>
<feature type="region of interest" description="Disordered" evidence="7">
    <location>
        <begin position="1"/>
        <end position="32"/>
    </location>
</feature>
<feature type="compositionally biased region" description="Acidic residues" evidence="7">
    <location>
        <begin position="359"/>
        <end position="372"/>
    </location>
</feature>
<feature type="region of interest" description="Disordered" evidence="7">
    <location>
        <begin position="292"/>
        <end position="422"/>
    </location>
</feature>